<dbReference type="AlphaFoldDB" id="A0A8X6EXT0"/>
<comment type="caution">
    <text evidence="2">The sequence shown here is derived from an EMBL/GenBank/DDBJ whole genome shotgun (WGS) entry which is preliminary data.</text>
</comment>
<name>A0A8X6EXT0_TRICU</name>
<dbReference type="Proteomes" id="UP000887116">
    <property type="component" value="Unassembled WGS sequence"/>
</dbReference>
<dbReference type="EMBL" id="BMAO01029905">
    <property type="protein sequence ID" value="GFQ64362.1"/>
    <property type="molecule type" value="Genomic_DNA"/>
</dbReference>
<feature type="region of interest" description="Disordered" evidence="1">
    <location>
        <begin position="23"/>
        <end position="55"/>
    </location>
</feature>
<keyword evidence="3" id="KW-1185">Reference proteome</keyword>
<reference evidence="2" key="1">
    <citation type="submission" date="2020-07" db="EMBL/GenBank/DDBJ databases">
        <title>Multicomponent nature underlies the extraordinary mechanical properties of spider dragline silk.</title>
        <authorList>
            <person name="Kono N."/>
            <person name="Nakamura H."/>
            <person name="Mori M."/>
            <person name="Yoshida Y."/>
            <person name="Ohtoshi R."/>
            <person name="Malay A.D."/>
            <person name="Moran D.A.P."/>
            <person name="Tomita M."/>
            <person name="Numata K."/>
            <person name="Arakawa K."/>
        </authorList>
    </citation>
    <scope>NUCLEOTIDE SEQUENCE</scope>
</reference>
<protein>
    <submittedName>
        <fullName evidence="2">Uncharacterized protein</fullName>
    </submittedName>
</protein>
<evidence type="ECO:0000256" key="1">
    <source>
        <dbReference type="SAM" id="MobiDB-lite"/>
    </source>
</evidence>
<sequence length="68" mass="7700">MRLQYRIREKSLMPLKTRLRVSDVYSDSDGDLGNESINEESPPPSHKTSKSPAEMHAVRLMVLSVPMS</sequence>
<evidence type="ECO:0000313" key="2">
    <source>
        <dbReference type="EMBL" id="GFQ64362.1"/>
    </source>
</evidence>
<organism evidence="2 3">
    <name type="scientific">Trichonephila clavata</name>
    <name type="common">Joro spider</name>
    <name type="synonym">Nephila clavata</name>
    <dbReference type="NCBI Taxonomy" id="2740835"/>
    <lineage>
        <taxon>Eukaryota</taxon>
        <taxon>Metazoa</taxon>
        <taxon>Ecdysozoa</taxon>
        <taxon>Arthropoda</taxon>
        <taxon>Chelicerata</taxon>
        <taxon>Arachnida</taxon>
        <taxon>Araneae</taxon>
        <taxon>Araneomorphae</taxon>
        <taxon>Entelegynae</taxon>
        <taxon>Araneoidea</taxon>
        <taxon>Nephilidae</taxon>
        <taxon>Trichonephila</taxon>
    </lineage>
</organism>
<accession>A0A8X6EXT0</accession>
<evidence type="ECO:0000313" key="3">
    <source>
        <dbReference type="Proteomes" id="UP000887116"/>
    </source>
</evidence>
<proteinExistence type="predicted"/>
<gene>
    <name evidence="2" type="ORF">TNCT_517091</name>
</gene>